<dbReference type="SUPFAM" id="SSF49313">
    <property type="entry name" value="Cadherin-like"/>
    <property type="match status" value="1"/>
</dbReference>
<evidence type="ECO:0000256" key="1">
    <source>
        <dbReference type="SAM" id="MobiDB-lite"/>
    </source>
</evidence>
<dbReference type="RefSeq" id="WP_272139290.1">
    <property type="nucleotide sequence ID" value="NZ_JAQNDM010000002.1"/>
</dbReference>
<sequence length="368" mass="38679">MNARWRFQGLLLLCGLGGMACLFDPNFARFEKCGANNTCNSGYSCFQEEGVCLPDCGFQDRCPGDEPPPNVPPDAGQNEDGGTDAGTDAGVDGGTDAGPPTVKPLIWITRTLPLATEEVPYAQRLYVEGGTPPYSFTAVGSLPRNFGISGAFLQGNPADVGSSGVAIRVTDSATPPSSTQEEFTLEVRPLLRLAGPGVLAHGYTSTAYTERISATGGTPPYKFTMDQGSVLPPNLSLGSDGTLTGTPTAATGQKSYWVRVTDSGTPPQTVPRNLLLELKLQQILTAEIANQSVPDGRVGTEYNYTFKISNGVTPTWTLKNNGPLPAGMTFDAATATLKGTPSQKTTVTFTIVASGLLSLDKSFTVTIH</sequence>
<feature type="chain" id="PRO_5045564279" evidence="2">
    <location>
        <begin position="21"/>
        <end position="368"/>
    </location>
</feature>
<reference evidence="3 4" key="1">
    <citation type="submission" date="2022-11" db="EMBL/GenBank/DDBJ databases">
        <title>Minimal conservation of predation-associated metabolite biosynthetic gene clusters underscores biosynthetic potential of Myxococcota including descriptions for ten novel species: Archangium lansinium sp. nov., Myxococcus landrumus sp. nov., Nannocystis bai.</title>
        <authorList>
            <person name="Ahearne A."/>
            <person name="Stevens C."/>
            <person name="Dowd S."/>
        </authorList>
    </citation>
    <scope>NUCLEOTIDE SEQUENCE [LARGE SCALE GENOMIC DNA]</scope>
    <source>
        <strain evidence="3 4">NCWAL01</strain>
    </source>
</reference>
<gene>
    <name evidence="3" type="ORF">POL68_16775</name>
</gene>
<keyword evidence="4" id="KW-1185">Reference proteome</keyword>
<feature type="signal peptide" evidence="2">
    <location>
        <begin position="1"/>
        <end position="20"/>
    </location>
</feature>
<organism evidence="3 4">
    <name type="scientific">Stigmatella ashevillensis</name>
    <dbReference type="NCBI Taxonomy" id="2995309"/>
    <lineage>
        <taxon>Bacteria</taxon>
        <taxon>Pseudomonadati</taxon>
        <taxon>Myxococcota</taxon>
        <taxon>Myxococcia</taxon>
        <taxon>Myxococcales</taxon>
        <taxon>Cystobacterineae</taxon>
        <taxon>Archangiaceae</taxon>
        <taxon>Stigmatella</taxon>
    </lineage>
</organism>
<dbReference type="Pfam" id="PF05345">
    <property type="entry name" value="He_PIG"/>
    <property type="match status" value="2"/>
</dbReference>
<proteinExistence type="predicted"/>
<dbReference type="EMBL" id="JAQNDM010000002">
    <property type="protein sequence ID" value="MDC0710133.1"/>
    <property type="molecule type" value="Genomic_DNA"/>
</dbReference>
<feature type="region of interest" description="Disordered" evidence="1">
    <location>
        <begin position="63"/>
        <end position="98"/>
    </location>
</feature>
<comment type="caution">
    <text evidence="3">The sequence shown here is derived from an EMBL/GenBank/DDBJ whole genome shotgun (WGS) entry which is preliminary data.</text>
</comment>
<name>A0ABT5DBF2_9BACT</name>
<evidence type="ECO:0000313" key="4">
    <source>
        <dbReference type="Proteomes" id="UP001221838"/>
    </source>
</evidence>
<dbReference type="Proteomes" id="UP001221838">
    <property type="component" value="Unassembled WGS sequence"/>
</dbReference>
<dbReference type="InterPro" id="IPR015919">
    <property type="entry name" value="Cadherin-like_sf"/>
</dbReference>
<dbReference type="PROSITE" id="PS51257">
    <property type="entry name" value="PROKAR_LIPOPROTEIN"/>
    <property type="match status" value="1"/>
</dbReference>
<accession>A0ABT5DBF2</accession>
<keyword evidence="2" id="KW-0732">Signal</keyword>
<evidence type="ECO:0000313" key="3">
    <source>
        <dbReference type="EMBL" id="MDC0710133.1"/>
    </source>
</evidence>
<dbReference type="Gene3D" id="2.60.40.10">
    <property type="entry name" value="Immunoglobulins"/>
    <property type="match status" value="3"/>
</dbReference>
<evidence type="ECO:0000256" key="2">
    <source>
        <dbReference type="SAM" id="SignalP"/>
    </source>
</evidence>
<dbReference type="InterPro" id="IPR013783">
    <property type="entry name" value="Ig-like_fold"/>
</dbReference>
<protein>
    <submittedName>
        <fullName evidence="3">Ig domain-containing protein</fullName>
    </submittedName>
</protein>